<feature type="domain" description="Protein kinase" evidence="4">
    <location>
        <begin position="1"/>
        <end position="301"/>
    </location>
</feature>
<dbReference type="Pfam" id="PF07714">
    <property type="entry name" value="PK_Tyr_Ser-Thr"/>
    <property type="match status" value="1"/>
</dbReference>
<comment type="caution">
    <text evidence="5">The sequence shown here is derived from an EMBL/GenBank/DDBJ whole genome shotgun (WGS) entry which is preliminary data.</text>
</comment>
<sequence>MADELDLNIHIQKILSIRMVSITPEELSLRQTSSSELAVSLDHIYVLKTVVGTQNDLSRHPKSEISLLKASVHPNIADFVGSYRSYIENDDIVSALPRNRTQAVVLTEIIENNELEENHVARVCLEVCEALRYLHQEKIVHGKVNSSNVLLDVQCRVMLTDFDNDTLTNSPHWLAPELAKKRLQEGNHTIHVSKETLQTWGPMVEAAASSRHRRNLSYSGTAKADIWSLGITLWEMIEGCPPYGDEKDTIRVLELISTNGTPTLRNPDRCSRELKRLSSRMLCVNLGSRNGARDILEDPFLEKACSQLGMVLLLQFKLQP</sequence>
<dbReference type="OrthoDB" id="248923at2759"/>
<protein>
    <recommendedName>
        <fullName evidence="4">Protein kinase domain-containing protein</fullName>
    </recommendedName>
</protein>
<dbReference type="AlphaFoldDB" id="A0A9P7RMS0"/>
<evidence type="ECO:0000313" key="5">
    <source>
        <dbReference type="EMBL" id="KAG7086031.1"/>
    </source>
</evidence>
<evidence type="ECO:0000256" key="3">
    <source>
        <dbReference type="ARBA" id="ARBA00022840"/>
    </source>
</evidence>
<dbReference type="InterPro" id="IPR011009">
    <property type="entry name" value="Kinase-like_dom_sf"/>
</dbReference>
<comment type="similarity">
    <text evidence="1">Belongs to the protein kinase superfamily. STE Ser/Thr protein kinase family. STE20 subfamily.</text>
</comment>
<dbReference type="GO" id="GO:0004672">
    <property type="term" value="F:protein kinase activity"/>
    <property type="evidence" value="ECO:0007669"/>
    <property type="project" value="InterPro"/>
</dbReference>
<reference evidence="5" key="1">
    <citation type="journal article" date="2021" name="Genome Biol. Evol.">
        <title>The assembled and annotated genome of the fairy-ring fungus Marasmius oreades.</title>
        <authorList>
            <person name="Hiltunen M."/>
            <person name="Ament-Velasquez S.L."/>
            <person name="Johannesson H."/>
        </authorList>
    </citation>
    <scope>NUCLEOTIDE SEQUENCE</scope>
    <source>
        <strain evidence="5">03SP1</strain>
    </source>
</reference>
<evidence type="ECO:0000259" key="4">
    <source>
        <dbReference type="PROSITE" id="PS50011"/>
    </source>
</evidence>
<evidence type="ECO:0000256" key="1">
    <source>
        <dbReference type="ARBA" id="ARBA00008874"/>
    </source>
</evidence>
<dbReference type="Proteomes" id="UP001049176">
    <property type="component" value="Chromosome 11"/>
</dbReference>
<keyword evidence="6" id="KW-1185">Reference proteome</keyword>
<dbReference type="KEGG" id="more:E1B28_003552"/>
<keyword evidence="2" id="KW-0547">Nucleotide-binding</keyword>
<keyword evidence="3" id="KW-0067">ATP-binding</keyword>
<gene>
    <name evidence="5" type="ORF">E1B28_003552</name>
</gene>
<dbReference type="GO" id="GO:0005524">
    <property type="term" value="F:ATP binding"/>
    <property type="evidence" value="ECO:0007669"/>
    <property type="project" value="UniProtKB-KW"/>
</dbReference>
<dbReference type="PANTHER" id="PTHR45832">
    <property type="entry name" value="SERINE/THREONINE-PROTEIN KINASE SAMKA-RELATED-RELATED"/>
    <property type="match status" value="1"/>
</dbReference>
<accession>A0A9P7RMS0</accession>
<dbReference type="RefSeq" id="XP_043002502.1">
    <property type="nucleotide sequence ID" value="XM_043160545.1"/>
</dbReference>
<proteinExistence type="inferred from homology"/>
<dbReference type="GeneID" id="66072628"/>
<evidence type="ECO:0000313" key="6">
    <source>
        <dbReference type="Proteomes" id="UP001049176"/>
    </source>
</evidence>
<name>A0A9P7RMS0_9AGAR</name>
<dbReference type="EMBL" id="CM032191">
    <property type="protein sequence ID" value="KAG7086031.1"/>
    <property type="molecule type" value="Genomic_DNA"/>
</dbReference>
<dbReference type="PROSITE" id="PS50011">
    <property type="entry name" value="PROTEIN_KINASE_DOM"/>
    <property type="match status" value="1"/>
</dbReference>
<organism evidence="5 6">
    <name type="scientific">Marasmius oreades</name>
    <name type="common">fairy-ring Marasmius</name>
    <dbReference type="NCBI Taxonomy" id="181124"/>
    <lineage>
        <taxon>Eukaryota</taxon>
        <taxon>Fungi</taxon>
        <taxon>Dikarya</taxon>
        <taxon>Basidiomycota</taxon>
        <taxon>Agaricomycotina</taxon>
        <taxon>Agaricomycetes</taxon>
        <taxon>Agaricomycetidae</taxon>
        <taxon>Agaricales</taxon>
        <taxon>Marasmiineae</taxon>
        <taxon>Marasmiaceae</taxon>
        <taxon>Marasmius</taxon>
    </lineage>
</organism>
<dbReference type="InterPro" id="IPR001245">
    <property type="entry name" value="Ser-Thr/Tyr_kinase_cat_dom"/>
</dbReference>
<dbReference type="Gene3D" id="1.10.510.10">
    <property type="entry name" value="Transferase(Phosphotransferase) domain 1"/>
    <property type="match status" value="2"/>
</dbReference>
<dbReference type="InterPro" id="IPR051931">
    <property type="entry name" value="PAK3-like"/>
</dbReference>
<evidence type="ECO:0000256" key="2">
    <source>
        <dbReference type="ARBA" id="ARBA00022741"/>
    </source>
</evidence>
<dbReference type="PANTHER" id="PTHR45832:SF22">
    <property type="entry name" value="SERINE_THREONINE-PROTEIN KINASE SAMKA-RELATED"/>
    <property type="match status" value="1"/>
</dbReference>
<dbReference type="InterPro" id="IPR000719">
    <property type="entry name" value="Prot_kinase_dom"/>
</dbReference>
<dbReference type="SUPFAM" id="SSF56112">
    <property type="entry name" value="Protein kinase-like (PK-like)"/>
    <property type="match status" value="1"/>
</dbReference>